<dbReference type="GO" id="GO:0010597">
    <property type="term" value="P:green leaf volatile biosynthetic process"/>
    <property type="evidence" value="ECO:0007669"/>
    <property type="project" value="UniProtKB-ARBA"/>
</dbReference>
<dbReference type="PROSITE" id="PS50090">
    <property type="entry name" value="MYB_LIKE"/>
    <property type="match status" value="2"/>
</dbReference>
<evidence type="ECO:0000256" key="5">
    <source>
        <dbReference type="ARBA" id="ARBA00023163"/>
    </source>
</evidence>
<evidence type="ECO:0000259" key="8">
    <source>
        <dbReference type="PROSITE" id="PS50090"/>
    </source>
</evidence>
<dbReference type="InterPro" id="IPR017930">
    <property type="entry name" value="Myb_dom"/>
</dbReference>
<feature type="coiled-coil region" evidence="7">
    <location>
        <begin position="255"/>
        <end position="296"/>
    </location>
</feature>
<keyword evidence="6" id="KW-0539">Nucleus</keyword>
<keyword evidence="11" id="KW-1185">Reference proteome</keyword>
<dbReference type="Gene3D" id="1.10.10.60">
    <property type="entry name" value="Homeodomain-like"/>
    <property type="match status" value="2"/>
</dbReference>
<keyword evidence="7" id="KW-0175">Coiled coil</keyword>
<dbReference type="FunFam" id="1.10.10.60:FF:000394">
    <property type="entry name" value="MYB transcription factor"/>
    <property type="match status" value="1"/>
</dbReference>
<evidence type="ECO:0000256" key="7">
    <source>
        <dbReference type="SAM" id="Coils"/>
    </source>
</evidence>
<feature type="domain" description="Myb-like" evidence="8">
    <location>
        <begin position="9"/>
        <end position="61"/>
    </location>
</feature>
<dbReference type="SMART" id="SM00717">
    <property type="entry name" value="SANT"/>
    <property type="match status" value="2"/>
</dbReference>
<dbReference type="GO" id="GO:0005634">
    <property type="term" value="C:nucleus"/>
    <property type="evidence" value="ECO:0007669"/>
    <property type="project" value="UniProtKB-SubCell"/>
</dbReference>
<protein>
    <submittedName>
        <fullName evidence="10">Uncharacterized protein</fullName>
    </submittedName>
</protein>
<evidence type="ECO:0000313" key="11">
    <source>
        <dbReference type="Proteomes" id="UP001291623"/>
    </source>
</evidence>
<feature type="domain" description="HTH myb-type" evidence="9">
    <location>
        <begin position="9"/>
        <end position="61"/>
    </location>
</feature>
<dbReference type="InterPro" id="IPR001005">
    <property type="entry name" value="SANT/Myb"/>
</dbReference>
<reference evidence="10" key="1">
    <citation type="submission" date="2023-12" db="EMBL/GenBank/DDBJ databases">
        <title>Genome assembly of Anisodus tanguticus.</title>
        <authorList>
            <person name="Wang Y.-J."/>
        </authorList>
    </citation>
    <scope>NUCLEOTIDE SEQUENCE</scope>
    <source>
        <strain evidence="10">KB-2021</strain>
        <tissue evidence="10">Leaf</tissue>
    </source>
</reference>
<comment type="caution">
    <text evidence="10">The sequence shown here is derived from an EMBL/GenBank/DDBJ whole genome shotgun (WGS) entry which is preliminary data.</text>
</comment>
<dbReference type="PROSITE" id="PS51294">
    <property type="entry name" value="HTH_MYB"/>
    <property type="match status" value="2"/>
</dbReference>
<organism evidence="10 11">
    <name type="scientific">Anisodus tanguticus</name>
    <dbReference type="NCBI Taxonomy" id="243964"/>
    <lineage>
        <taxon>Eukaryota</taxon>
        <taxon>Viridiplantae</taxon>
        <taxon>Streptophyta</taxon>
        <taxon>Embryophyta</taxon>
        <taxon>Tracheophyta</taxon>
        <taxon>Spermatophyta</taxon>
        <taxon>Magnoliopsida</taxon>
        <taxon>eudicotyledons</taxon>
        <taxon>Gunneridae</taxon>
        <taxon>Pentapetalae</taxon>
        <taxon>asterids</taxon>
        <taxon>lamiids</taxon>
        <taxon>Solanales</taxon>
        <taxon>Solanaceae</taxon>
        <taxon>Solanoideae</taxon>
        <taxon>Hyoscyameae</taxon>
        <taxon>Anisodus</taxon>
    </lineage>
</organism>
<evidence type="ECO:0000256" key="6">
    <source>
        <dbReference type="ARBA" id="ARBA00023242"/>
    </source>
</evidence>
<dbReference type="EMBL" id="JAVYJV010000001">
    <property type="protein sequence ID" value="KAK4380482.1"/>
    <property type="molecule type" value="Genomic_DNA"/>
</dbReference>
<accession>A0AAE1VSZ5</accession>
<keyword evidence="5" id="KW-0804">Transcription</keyword>
<keyword evidence="4" id="KW-0238">DNA-binding</keyword>
<keyword evidence="2" id="KW-0677">Repeat</keyword>
<dbReference type="GO" id="GO:0000976">
    <property type="term" value="F:transcription cis-regulatory region binding"/>
    <property type="evidence" value="ECO:0007669"/>
    <property type="project" value="UniProtKB-ARBA"/>
</dbReference>
<dbReference type="SUPFAM" id="SSF46689">
    <property type="entry name" value="Homeodomain-like"/>
    <property type="match status" value="1"/>
</dbReference>
<feature type="domain" description="HTH myb-type" evidence="9">
    <location>
        <begin position="62"/>
        <end position="116"/>
    </location>
</feature>
<evidence type="ECO:0000259" key="9">
    <source>
        <dbReference type="PROSITE" id="PS51294"/>
    </source>
</evidence>
<name>A0AAE1VSZ5_9SOLA</name>
<gene>
    <name evidence="10" type="ORF">RND71_002344</name>
</gene>
<dbReference type="CDD" id="cd00167">
    <property type="entry name" value="SANT"/>
    <property type="match status" value="2"/>
</dbReference>
<sequence length="298" mass="34583">MGRSPCCEKVGLKKGPWTQEEDQKLMAYIAKNGCGSWRALPTKAGLKRCGKSCRLRWINYLRPDIKRGKFSLQEEQSIIQLHALLGNRWSAIATHLVNRTDNEIKNYWNTHLKKRLTKMGIDPITHKPKSNIFGSANLSHMAQWESARLEAEARLVRDYSLDSGYYHDHSRMDPRDHKHVFAQRPIVQKKLPKTDGEHKIMSFSLVEEGVLHYLKKNKDLKGKLDSQRGKFHSSRSLWQKDEQLFGDLPIVKAKLDRIKGDYLRAMNELDLANEENVAMNKKVDQLYNDLQSLYQELD</sequence>
<evidence type="ECO:0000256" key="1">
    <source>
        <dbReference type="ARBA" id="ARBA00004123"/>
    </source>
</evidence>
<dbReference type="PANTHER" id="PTHR10641:SF1347">
    <property type="entry name" value="MYB TRANSCRIPTION FACTOR MIXTA-LIKE PROTEIN"/>
    <property type="match status" value="1"/>
</dbReference>
<dbReference type="FunFam" id="1.10.10.60:FF:000121">
    <property type="entry name" value="Myb transcription factor"/>
    <property type="match status" value="1"/>
</dbReference>
<comment type="subcellular location">
    <subcellularLocation>
        <location evidence="1">Nucleus</location>
    </subcellularLocation>
</comment>
<evidence type="ECO:0000256" key="4">
    <source>
        <dbReference type="ARBA" id="ARBA00023125"/>
    </source>
</evidence>
<dbReference type="InterPro" id="IPR015495">
    <property type="entry name" value="Myb_TF_plants"/>
</dbReference>
<feature type="domain" description="Myb-like" evidence="8">
    <location>
        <begin position="62"/>
        <end position="112"/>
    </location>
</feature>
<evidence type="ECO:0000313" key="10">
    <source>
        <dbReference type="EMBL" id="KAK4380482.1"/>
    </source>
</evidence>
<dbReference type="AlphaFoldDB" id="A0AAE1VSZ5"/>
<dbReference type="Pfam" id="PF00249">
    <property type="entry name" value="Myb_DNA-binding"/>
    <property type="match status" value="2"/>
</dbReference>
<evidence type="ECO:0000256" key="2">
    <source>
        <dbReference type="ARBA" id="ARBA00022737"/>
    </source>
</evidence>
<proteinExistence type="predicted"/>
<dbReference type="PANTHER" id="PTHR10641">
    <property type="entry name" value="MYB FAMILY TRANSCRIPTION FACTOR"/>
    <property type="match status" value="1"/>
</dbReference>
<dbReference type="Proteomes" id="UP001291623">
    <property type="component" value="Unassembled WGS sequence"/>
</dbReference>
<keyword evidence="3" id="KW-0805">Transcription regulation</keyword>
<evidence type="ECO:0000256" key="3">
    <source>
        <dbReference type="ARBA" id="ARBA00023015"/>
    </source>
</evidence>
<dbReference type="InterPro" id="IPR009057">
    <property type="entry name" value="Homeodomain-like_sf"/>
</dbReference>